<evidence type="ECO:0000313" key="9">
    <source>
        <dbReference type="EMBL" id="MFC1854214.1"/>
    </source>
</evidence>
<evidence type="ECO:0000256" key="1">
    <source>
        <dbReference type="ARBA" id="ARBA00004141"/>
    </source>
</evidence>
<dbReference type="Proteomes" id="UP001594351">
    <property type="component" value="Unassembled WGS sequence"/>
</dbReference>
<dbReference type="PRINTS" id="PR00173">
    <property type="entry name" value="EDTRNSPORT"/>
</dbReference>
<dbReference type="PANTHER" id="PTHR11958:SF63">
    <property type="entry name" value="AMINO ACID TRANSPORTER"/>
    <property type="match status" value="1"/>
</dbReference>
<keyword evidence="2" id="KW-0813">Transport</keyword>
<keyword evidence="4" id="KW-0769">Symport</keyword>
<protein>
    <submittedName>
        <fullName evidence="9">Dicarboxylate/amino acid:cation symporter</fullName>
    </submittedName>
</protein>
<comment type="caution">
    <text evidence="9">The sequence shown here is derived from an EMBL/GenBank/DDBJ whole genome shotgun (WGS) entry which is preliminary data.</text>
</comment>
<feature type="transmembrane region" description="Helical" evidence="8">
    <location>
        <begin position="95"/>
        <end position="116"/>
    </location>
</feature>
<dbReference type="InterPro" id="IPR050746">
    <property type="entry name" value="DAACS"/>
</dbReference>
<feature type="transmembrane region" description="Helical" evidence="8">
    <location>
        <begin position="354"/>
        <end position="378"/>
    </location>
</feature>
<evidence type="ECO:0000256" key="3">
    <source>
        <dbReference type="ARBA" id="ARBA00022692"/>
    </source>
</evidence>
<name>A0ABV6Z6Z6_UNCC1</name>
<gene>
    <name evidence="9" type="ORF">ACFL27_28860</name>
</gene>
<dbReference type="InterPro" id="IPR001991">
    <property type="entry name" value="Na-dicarboxylate_symporter"/>
</dbReference>
<dbReference type="InterPro" id="IPR018107">
    <property type="entry name" value="Na-dicarboxylate_symporter_CS"/>
</dbReference>
<dbReference type="PROSITE" id="PS00714">
    <property type="entry name" value="NA_DICARBOXYL_SYMP_2"/>
    <property type="match status" value="1"/>
</dbReference>
<dbReference type="EMBL" id="JBHPBY010000773">
    <property type="protein sequence ID" value="MFC1854214.1"/>
    <property type="molecule type" value="Genomic_DNA"/>
</dbReference>
<organism evidence="9 10">
    <name type="scientific">candidate division CSSED10-310 bacterium</name>
    <dbReference type="NCBI Taxonomy" id="2855610"/>
    <lineage>
        <taxon>Bacteria</taxon>
        <taxon>Bacteria division CSSED10-310</taxon>
    </lineage>
</organism>
<feature type="transmembrane region" description="Helical" evidence="8">
    <location>
        <begin position="486"/>
        <end position="506"/>
    </location>
</feature>
<evidence type="ECO:0000256" key="4">
    <source>
        <dbReference type="ARBA" id="ARBA00022847"/>
    </source>
</evidence>
<feature type="transmembrane region" description="Helical" evidence="8">
    <location>
        <begin position="464"/>
        <end position="480"/>
    </location>
</feature>
<accession>A0ABV6Z6Z6</accession>
<feature type="transmembrane region" description="Helical" evidence="8">
    <location>
        <begin position="277"/>
        <end position="295"/>
    </location>
</feature>
<keyword evidence="6 8" id="KW-0472">Membrane</keyword>
<proteinExistence type="predicted"/>
<evidence type="ECO:0000256" key="2">
    <source>
        <dbReference type="ARBA" id="ARBA00022448"/>
    </source>
</evidence>
<dbReference type="SUPFAM" id="SSF118215">
    <property type="entry name" value="Proton glutamate symport protein"/>
    <property type="match status" value="2"/>
</dbReference>
<comment type="subcellular location">
    <subcellularLocation>
        <location evidence="1">Membrane</location>
        <topology evidence="1">Multi-pass membrane protein</topology>
    </subcellularLocation>
</comment>
<keyword evidence="5 8" id="KW-1133">Transmembrane helix</keyword>
<evidence type="ECO:0000256" key="6">
    <source>
        <dbReference type="ARBA" id="ARBA00023136"/>
    </source>
</evidence>
<dbReference type="PANTHER" id="PTHR11958">
    <property type="entry name" value="SODIUM/DICARBOXYLATE SYMPORTER-RELATED"/>
    <property type="match status" value="1"/>
</dbReference>
<feature type="transmembrane region" description="Helical" evidence="8">
    <location>
        <begin position="56"/>
        <end position="75"/>
    </location>
</feature>
<sequence length="543" mass="57852">MSEIDEEHTANQTNQIAPEGSQRSIFIGIIIAIVLGITIGGWLPHLAVKFAILGEIFLNSLMMIVVPLVIFSMIVGITGLGDIRNLGSIGWRTVMYYMITTGISVSIGLVLVNIINPGKGISPGEKHVDFQYSLEGPENRQVVLSGAHWKKTSYNERFLLMLLDQNVQGVIKSIAGNSVTVEGWHDLGAAGTYLIKTEDGSFLPIRRQGEQLISAVPVLSPTGQGVQITLAAVQRLKDKEARSVGDTLEEVLVGDKKTKKEGMIPRNVFNAMVNMEILPLIIFSLLFGAALSVMGSRGQSAVEVISVFNDAVMRIVHWIMLLAPFGIFGLIAARIGHAGGFRGFMPELIALGKYSLTVLLGLSIHAFVVLALILFFVARRNPISYASGVGSALLNAFSTASSSATLPLTMDGVKRGNGVSNRIASFVLPLGATINMDGTALYEAVAAMFIAQVYGITLGPIQQLIIFLTATLAAIGAAGIPEAGLVTMVIVLKAVGLPIEGIGLILSIDWLLDRFRTTVNVWGDSVGAGVIEALEAKSAPNHD</sequence>
<dbReference type="Gene3D" id="1.10.3860.10">
    <property type="entry name" value="Sodium:dicarboxylate symporter"/>
    <property type="match status" value="2"/>
</dbReference>
<keyword evidence="7" id="KW-0325">Glycoprotein</keyword>
<feature type="transmembrane region" description="Helical" evidence="8">
    <location>
        <begin position="25"/>
        <end position="44"/>
    </location>
</feature>
<keyword evidence="10" id="KW-1185">Reference proteome</keyword>
<keyword evidence="3 8" id="KW-0812">Transmembrane</keyword>
<evidence type="ECO:0000256" key="8">
    <source>
        <dbReference type="SAM" id="Phobius"/>
    </source>
</evidence>
<evidence type="ECO:0000256" key="7">
    <source>
        <dbReference type="ARBA" id="ARBA00023180"/>
    </source>
</evidence>
<dbReference type="Pfam" id="PF00375">
    <property type="entry name" value="SDF"/>
    <property type="match status" value="2"/>
</dbReference>
<dbReference type="InterPro" id="IPR036458">
    <property type="entry name" value="Na:dicarbo_symporter_sf"/>
</dbReference>
<feature type="transmembrane region" description="Helical" evidence="8">
    <location>
        <begin position="315"/>
        <end position="333"/>
    </location>
</feature>
<evidence type="ECO:0000256" key="5">
    <source>
        <dbReference type="ARBA" id="ARBA00022989"/>
    </source>
</evidence>
<evidence type="ECO:0000313" key="10">
    <source>
        <dbReference type="Proteomes" id="UP001594351"/>
    </source>
</evidence>
<reference evidence="9 10" key="1">
    <citation type="submission" date="2024-09" db="EMBL/GenBank/DDBJ databases">
        <title>Laminarin stimulates single cell rates of sulfate reduction while oxygen inhibits transcriptomic activity in coastal marine sediment.</title>
        <authorList>
            <person name="Lindsay M."/>
            <person name="Orcutt B."/>
            <person name="Emerson D."/>
            <person name="Stepanauskas R."/>
            <person name="D'Angelo T."/>
        </authorList>
    </citation>
    <scope>NUCLEOTIDE SEQUENCE [LARGE SCALE GENOMIC DNA]</scope>
    <source>
        <strain evidence="9">SAG AM-311-K15</strain>
    </source>
</reference>